<dbReference type="PROSITE" id="PS50110">
    <property type="entry name" value="RESPONSE_REGULATORY"/>
    <property type="match status" value="1"/>
</dbReference>
<dbReference type="Proteomes" id="UP000001933">
    <property type="component" value="Chromosome"/>
</dbReference>
<proteinExistence type="predicted"/>
<dbReference type="Gene3D" id="3.40.50.2300">
    <property type="match status" value="1"/>
</dbReference>
<keyword evidence="5" id="KW-1185">Reference proteome</keyword>
<evidence type="ECO:0000256" key="2">
    <source>
        <dbReference type="PROSITE-ProRule" id="PRU00169"/>
    </source>
</evidence>
<evidence type="ECO:0000256" key="1">
    <source>
        <dbReference type="ARBA" id="ARBA00022553"/>
    </source>
</evidence>
<dbReference type="AlphaFoldDB" id="Q2LSB1"/>
<dbReference type="HOGENOM" id="CLU_000445_92_10_7"/>
<dbReference type="Gene3D" id="1.10.3210.10">
    <property type="entry name" value="Hypothetical protein af1432"/>
    <property type="match status" value="1"/>
</dbReference>
<keyword evidence="1 2" id="KW-0597">Phosphoprotein</keyword>
<dbReference type="CDD" id="cd17569">
    <property type="entry name" value="REC_HupR-like"/>
    <property type="match status" value="1"/>
</dbReference>
<dbReference type="Pfam" id="PF13487">
    <property type="entry name" value="HD_5"/>
    <property type="match status" value="1"/>
</dbReference>
<dbReference type="InterPro" id="IPR011006">
    <property type="entry name" value="CheY-like_superfamily"/>
</dbReference>
<dbReference type="OrthoDB" id="9802066at2"/>
<dbReference type="EMBL" id="CP000252">
    <property type="protein sequence ID" value="ABC76971.1"/>
    <property type="molecule type" value="Genomic_DNA"/>
</dbReference>
<dbReference type="SMART" id="SM00448">
    <property type="entry name" value="REC"/>
    <property type="match status" value="1"/>
</dbReference>
<dbReference type="STRING" id="56780.SYN_01373"/>
<protein>
    <submittedName>
        <fullName evidence="4">Hydrogenase transcriptional regulatory protein</fullName>
    </submittedName>
</protein>
<dbReference type="RefSeq" id="WP_011417001.1">
    <property type="nucleotide sequence ID" value="NC_007759.1"/>
</dbReference>
<evidence type="ECO:0000313" key="4">
    <source>
        <dbReference type="EMBL" id="ABC76971.1"/>
    </source>
</evidence>
<organism evidence="4 5">
    <name type="scientific">Syntrophus aciditrophicus (strain SB)</name>
    <dbReference type="NCBI Taxonomy" id="56780"/>
    <lineage>
        <taxon>Bacteria</taxon>
        <taxon>Pseudomonadati</taxon>
        <taxon>Thermodesulfobacteriota</taxon>
        <taxon>Syntrophia</taxon>
        <taxon>Syntrophales</taxon>
        <taxon>Syntrophaceae</taxon>
        <taxon>Syntrophus</taxon>
    </lineage>
</organism>
<dbReference type="PANTHER" id="PTHR44591">
    <property type="entry name" value="STRESS RESPONSE REGULATOR PROTEIN 1"/>
    <property type="match status" value="1"/>
</dbReference>
<dbReference type="SMR" id="Q2LSB1"/>
<gene>
    <name evidence="4" type="ORF">SYN_01373</name>
</gene>
<dbReference type="PANTHER" id="PTHR44591:SF19">
    <property type="entry name" value="TWO-COMPONENT RESPONSE REGULATOR-RELATED"/>
    <property type="match status" value="1"/>
</dbReference>
<dbReference type="SUPFAM" id="SSF52172">
    <property type="entry name" value="CheY-like"/>
    <property type="match status" value="1"/>
</dbReference>
<dbReference type="InParanoid" id="Q2LSB1"/>
<feature type="domain" description="Response regulatory" evidence="3">
    <location>
        <begin position="3"/>
        <end position="118"/>
    </location>
</feature>
<dbReference type="InterPro" id="IPR050595">
    <property type="entry name" value="Bact_response_regulator"/>
</dbReference>
<name>Q2LSB1_SYNAS</name>
<dbReference type="Pfam" id="PF00072">
    <property type="entry name" value="Response_reg"/>
    <property type="match status" value="1"/>
</dbReference>
<reference evidence="4 5" key="1">
    <citation type="journal article" date="2007" name="Proc. Natl. Acad. Sci. U.S.A.">
        <title>The genome of Syntrophus aciditrophicus: life at the thermodynamic limit of microbial growth.</title>
        <authorList>
            <person name="McInerney M.J."/>
            <person name="Rohlin L."/>
            <person name="Mouttaki H."/>
            <person name="Kim U."/>
            <person name="Krupp R.S."/>
            <person name="Rios-Hernandez L."/>
            <person name="Sieber J."/>
            <person name="Struchtemeyer C.G."/>
            <person name="Bhattacharyya A."/>
            <person name="Campbell J.W."/>
            <person name="Gunsalus R.P."/>
        </authorList>
    </citation>
    <scope>NUCLEOTIDE SEQUENCE [LARGE SCALE GENOMIC DNA]</scope>
    <source>
        <strain evidence="4 5">SB</strain>
    </source>
</reference>
<dbReference type="InterPro" id="IPR001789">
    <property type="entry name" value="Sig_transdc_resp-reg_receiver"/>
</dbReference>
<evidence type="ECO:0000313" key="5">
    <source>
        <dbReference type="Proteomes" id="UP000001933"/>
    </source>
</evidence>
<sequence>MEKILLVDDEQFVLDGLKRQLRRKYAIHTADGGEKGLQLIQSDGPFAVVVSDMRMPEMNGIEFLTQVRRVAPDSIRIMLTGYADQKTAINAINEGAIFRFLTKPCSLENLTVALDAALDQYRLITAEKELLEKTLKGSIKVLVDILSLSAPAAFSQATRLRKYAAQIVARLEFPDSWQYEIAALLSSIGFVNIPPETITKHLIGEKLTGREQEMIDAVPETAGMLLANIPRLSAVALMINRQNTPCSEPTAFKNGDFHEAVRIGANLLKVLTDFDILLIRNYEPEEAIRIMSERIGLYDRTLLNMLAILDLPRRDQGVRNIRIDDLREGMIIDADIRNTHGILVVPKGYEVNESTCQRLKNFLIRQTGAETVRVLMPVYAEEESQ</sequence>
<dbReference type="KEGG" id="sat:SYN_01373"/>
<dbReference type="DNASU" id="3884252"/>
<accession>Q2LSB1</accession>
<evidence type="ECO:0000259" key="3">
    <source>
        <dbReference type="PROSITE" id="PS50110"/>
    </source>
</evidence>
<feature type="modified residue" description="4-aspartylphosphate" evidence="2">
    <location>
        <position position="52"/>
    </location>
</feature>
<dbReference type="eggNOG" id="COG3437">
    <property type="taxonomic scope" value="Bacteria"/>
</dbReference>
<dbReference type="GO" id="GO:0000160">
    <property type="term" value="P:phosphorelay signal transduction system"/>
    <property type="evidence" value="ECO:0007669"/>
    <property type="project" value="InterPro"/>
</dbReference>